<organism evidence="1 2">
    <name type="scientific">Lithospermum erythrorhizon</name>
    <name type="common">Purple gromwell</name>
    <name type="synonym">Lithospermum officinale var. erythrorhizon</name>
    <dbReference type="NCBI Taxonomy" id="34254"/>
    <lineage>
        <taxon>Eukaryota</taxon>
        <taxon>Viridiplantae</taxon>
        <taxon>Streptophyta</taxon>
        <taxon>Embryophyta</taxon>
        <taxon>Tracheophyta</taxon>
        <taxon>Spermatophyta</taxon>
        <taxon>Magnoliopsida</taxon>
        <taxon>eudicotyledons</taxon>
        <taxon>Gunneridae</taxon>
        <taxon>Pentapetalae</taxon>
        <taxon>asterids</taxon>
        <taxon>lamiids</taxon>
        <taxon>Boraginales</taxon>
        <taxon>Boraginaceae</taxon>
        <taxon>Boraginoideae</taxon>
        <taxon>Lithospermeae</taxon>
        <taxon>Lithospermum</taxon>
    </lineage>
</organism>
<dbReference type="EMBL" id="BAABME010000881">
    <property type="protein sequence ID" value="GAA0146136.1"/>
    <property type="molecule type" value="Genomic_DNA"/>
</dbReference>
<name>A0AAV3P5X1_LITER</name>
<evidence type="ECO:0000313" key="1">
    <source>
        <dbReference type="EMBL" id="GAA0146136.1"/>
    </source>
</evidence>
<sequence length="97" mass="11082">MSMVEKQTVQQGQEKKLDLEDVPQLAHFDSVRVYSILESKLVEEAKNNHTWACEGANLHPWKENAQSAVYVLLDKLASYVGPYLIDTFVQFLNGQEE</sequence>
<protein>
    <submittedName>
        <fullName evidence="1">Uncharacterized protein</fullName>
    </submittedName>
</protein>
<comment type="caution">
    <text evidence="1">The sequence shown here is derived from an EMBL/GenBank/DDBJ whole genome shotgun (WGS) entry which is preliminary data.</text>
</comment>
<accession>A0AAV3P5X1</accession>
<reference evidence="1 2" key="1">
    <citation type="submission" date="2024-01" db="EMBL/GenBank/DDBJ databases">
        <title>The complete chloroplast genome sequence of Lithospermum erythrorhizon: insights into the phylogenetic relationship among Boraginaceae species and the maternal lineages of purple gromwells.</title>
        <authorList>
            <person name="Okada T."/>
            <person name="Watanabe K."/>
        </authorList>
    </citation>
    <scope>NUCLEOTIDE SEQUENCE [LARGE SCALE GENOMIC DNA]</scope>
</reference>
<dbReference type="AlphaFoldDB" id="A0AAV3P5X1"/>
<evidence type="ECO:0000313" key="2">
    <source>
        <dbReference type="Proteomes" id="UP001454036"/>
    </source>
</evidence>
<gene>
    <name evidence="1" type="ORF">LIER_06162</name>
</gene>
<proteinExistence type="predicted"/>
<dbReference type="Proteomes" id="UP001454036">
    <property type="component" value="Unassembled WGS sequence"/>
</dbReference>
<keyword evidence="2" id="KW-1185">Reference proteome</keyword>